<dbReference type="RefSeq" id="WP_146819086.1">
    <property type="nucleotide sequence ID" value="NZ_BJYK01000001.1"/>
</dbReference>
<sequence length="512" mass="57310">MIRPRSQTSVRLSPNAVTALEQVSAARSLSRDATVRTLLNEYIDVQDARSEDTRLTHISTVLRFPPPPLSRAERDNRVRVAMRLDAGVAERASTLALRLPGQPVARGPRDYSPRPLTDALAVAIALARPYTDDGLEGLPSVVTHAVAVGLWRLTVAATLTRAEKRVLLARPDSELAAVLNDEDVSWHSPWRFEVALHLARKLLASPDRSANLRMLQQQGDPFEAVRFELARTEWPDSRLMHDCVARPRYDHEGRGGAAVWRAERKLAIEELSAVLTADRHWDRVEVACPGWPLEHPSEWIALPLAFGQRLSDRQQEDLDMRRVVLVQSGSRSSLWPYNVHGDPIPRFDVALTAAPKQSAPSFAELVLISTEVTGWPWVPSDLAVPWGLMSPADRERLEAQAAANRRRAAHAAVDHWHHSDWLPEALEALVDDPPRFARLARQQGVSGGPFRAGCVWRVESIAQTLTSTATDDQLRWLVRTIHQMRTRALEGAMRWASQQAYWHGEPRADDIV</sequence>
<gene>
    <name evidence="1" type="ORF">AFE02nite_07060</name>
</gene>
<dbReference type="Proteomes" id="UP000321484">
    <property type="component" value="Unassembled WGS sequence"/>
</dbReference>
<dbReference type="AlphaFoldDB" id="A0A511YUV6"/>
<dbReference type="OrthoDB" id="3313362at2"/>
<name>A0A511YUV6_9CELL</name>
<keyword evidence="2" id="KW-1185">Reference proteome</keyword>
<evidence type="ECO:0000313" key="1">
    <source>
        <dbReference type="EMBL" id="GEN78972.1"/>
    </source>
</evidence>
<proteinExistence type="predicted"/>
<protein>
    <submittedName>
        <fullName evidence="1">Uncharacterized protein</fullName>
    </submittedName>
</protein>
<evidence type="ECO:0000313" key="2">
    <source>
        <dbReference type="Proteomes" id="UP000321484"/>
    </source>
</evidence>
<reference evidence="1 2" key="1">
    <citation type="submission" date="2019-07" db="EMBL/GenBank/DDBJ databases">
        <title>Whole genome shotgun sequence of Actinotalea fermentans NBRC 105374.</title>
        <authorList>
            <person name="Hosoyama A."/>
            <person name="Uohara A."/>
            <person name="Ohji S."/>
            <person name="Ichikawa N."/>
        </authorList>
    </citation>
    <scope>NUCLEOTIDE SEQUENCE [LARGE SCALE GENOMIC DNA]</scope>
    <source>
        <strain evidence="1 2">NBRC 105374</strain>
    </source>
</reference>
<accession>A0A511YUV6</accession>
<dbReference type="EMBL" id="BJYK01000001">
    <property type="protein sequence ID" value="GEN78972.1"/>
    <property type="molecule type" value="Genomic_DNA"/>
</dbReference>
<organism evidence="1 2">
    <name type="scientific">Actinotalea fermentans</name>
    <dbReference type="NCBI Taxonomy" id="43671"/>
    <lineage>
        <taxon>Bacteria</taxon>
        <taxon>Bacillati</taxon>
        <taxon>Actinomycetota</taxon>
        <taxon>Actinomycetes</taxon>
        <taxon>Micrococcales</taxon>
        <taxon>Cellulomonadaceae</taxon>
        <taxon>Actinotalea</taxon>
    </lineage>
</organism>
<comment type="caution">
    <text evidence="1">The sequence shown here is derived from an EMBL/GenBank/DDBJ whole genome shotgun (WGS) entry which is preliminary data.</text>
</comment>